<evidence type="ECO:0000313" key="4">
    <source>
        <dbReference type="Proteomes" id="UP001499987"/>
    </source>
</evidence>
<proteinExistence type="predicted"/>
<evidence type="ECO:0000313" key="3">
    <source>
        <dbReference type="EMBL" id="GAA1096631.1"/>
    </source>
</evidence>
<reference evidence="4" key="1">
    <citation type="journal article" date="2019" name="Int. J. Syst. Evol. Microbiol.">
        <title>The Global Catalogue of Microorganisms (GCM) 10K type strain sequencing project: providing services to taxonomists for standard genome sequencing and annotation.</title>
        <authorList>
            <consortium name="The Broad Institute Genomics Platform"/>
            <consortium name="The Broad Institute Genome Sequencing Center for Infectious Disease"/>
            <person name="Wu L."/>
            <person name="Ma J."/>
        </authorList>
    </citation>
    <scope>NUCLEOTIDE SEQUENCE [LARGE SCALE GENOMIC DNA]</scope>
    <source>
        <strain evidence="4">JCM 13002</strain>
    </source>
</reference>
<feature type="domain" description="Peptidase C51" evidence="2">
    <location>
        <begin position="72"/>
        <end position="203"/>
    </location>
</feature>
<comment type="caution">
    <text evidence="3">The sequence shown here is derived from an EMBL/GenBank/DDBJ whole genome shotgun (WGS) entry which is preliminary data.</text>
</comment>
<feature type="signal peptide" evidence="1">
    <location>
        <begin position="1"/>
        <end position="25"/>
    </location>
</feature>
<keyword evidence="1" id="KW-0732">Signal</keyword>
<evidence type="ECO:0000256" key="1">
    <source>
        <dbReference type="SAM" id="SignalP"/>
    </source>
</evidence>
<dbReference type="PROSITE" id="PS50911">
    <property type="entry name" value="CHAP"/>
    <property type="match status" value="1"/>
</dbReference>
<dbReference type="SUPFAM" id="SSF54001">
    <property type="entry name" value="Cysteine proteinases"/>
    <property type="match status" value="1"/>
</dbReference>
<accession>A0ABP4EAM8</accession>
<gene>
    <name evidence="3" type="ORF">GCM10009663_44630</name>
</gene>
<evidence type="ECO:0000259" key="2">
    <source>
        <dbReference type="PROSITE" id="PS50911"/>
    </source>
</evidence>
<organism evidence="3 4">
    <name type="scientific">Kitasatospora arboriphila</name>
    <dbReference type="NCBI Taxonomy" id="258052"/>
    <lineage>
        <taxon>Bacteria</taxon>
        <taxon>Bacillati</taxon>
        <taxon>Actinomycetota</taxon>
        <taxon>Actinomycetes</taxon>
        <taxon>Kitasatosporales</taxon>
        <taxon>Streptomycetaceae</taxon>
        <taxon>Kitasatospora</taxon>
    </lineage>
</organism>
<dbReference type="Pfam" id="PF05257">
    <property type="entry name" value="CHAP"/>
    <property type="match status" value="1"/>
</dbReference>
<sequence>MKPTFALRRLAPLVAALALGLTAFAPTPPAAATPSAAAVPAAPATAAAAAATAAQLAAANVGRSAGTCADTPTHNTLGGSQFEHSCVGWAGVPEYWCADFAIWAWRNAGLAVTGLDASAVSFRTYGQNNGTLHTAATYQPQPGDAVIYGTGTGSGAVVHHVGIVTSVGADGSVVTANGDWNGDPNAVDEPAFAKSSSVVSLTVPASERAVGSVPGTVDPAHGYRIDGYITPVATSTANPYTPAQVCGPGFGVIDSHAFGGATAYLLYEASSGRNCVVTLADRPSGAVPMDATLTVQGGASAANPGSFTYYAGPVTLDATGTCVDWGGSYRGTTWTSGWSHCG</sequence>
<dbReference type="InterPro" id="IPR007921">
    <property type="entry name" value="CHAP_dom"/>
</dbReference>
<dbReference type="RefSeq" id="WP_344625417.1">
    <property type="nucleotide sequence ID" value="NZ_BAAALD010000044.1"/>
</dbReference>
<dbReference type="Gene3D" id="3.90.1720.10">
    <property type="entry name" value="endopeptidase domain like (from Nostoc punctiforme)"/>
    <property type="match status" value="1"/>
</dbReference>
<dbReference type="EMBL" id="BAAALD010000044">
    <property type="protein sequence ID" value="GAA1096631.1"/>
    <property type="molecule type" value="Genomic_DNA"/>
</dbReference>
<protein>
    <recommendedName>
        <fullName evidence="2">Peptidase C51 domain-containing protein</fullName>
    </recommendedName>
</protein>
<feature type="chain" id="PRO_5046460943" description="Peptidase C51 domain-containing protein" evidence="1">
    <location>
        <begin position="26"/>
        <end position="342"/>
    </location>
</feature>
<keyword evidence="4" id="KW-1185">Reference proteome</keyword>
<dbReference type="Proteomes" id="UP001499987">
    <property type="component" value="Unassembled WGS sequence"/>
</dbReference>
<dbReference type="InterPro" id="IPR038765">
    <property type="entry name" value="Papain-like_cys_pep_sf"/>
</dbReference>
<name>A0ABP4EAM8_9ACTN</name>